<evidence type="ECO:0000256" key="6">
    <source>
        <dbReference type="ARBA" id="ARBA00022840"/>
    </source>
</evidence>
<gene>
    <name evidence="13" type="ORF">ACHAXA_000933</name>
</gene>
<feature type="compositionally biased region" description="Acidic residues" evidence="11">
    <location>
        <begin position="391"/>
        <end position="423"/>
    </location>
</feature>
<feature type="compositionally biased region" description="Polar residues" evidence="11">
    <location>
        <begin position="605"/>
        <end position="623"/>
    </location>
</feature>
<comment type="subcellular location">
    <subcellularLocation>
        <location evidence="1">Nucleus</location>
        <location evidence="1">Nucleolus</location>
    </subcellularLocation>
</comment>
<dbReference type="EMBL" id="JALLPB020000213">
    <property type="protein sequence ID" value="KAL3812164.1"/>
    <property type="molecule type" value="Genomic_DNA"/>
</dbReference>
<evidence type="ECO:0000256" key="11">
    <source>
        <dbReference type="SAM" id="MobiDB-lite"/>
    </source>
</evidence>
<evidence type="ECO:0000256" key="7">
    <source>
        <dbReference type="ARBA" id="ARBA00023134"/>
    </source>
</evidence>
<dbReference type="Pfam" id="PF08142">
    <property type="entry name" value="AARP2CN"/>
    <property type="match status" value="1"/>
</dbReference>
<feature type="region of interest" description="Disordered" evidence="11">
    <location>
        <begin position="1180"/>
        <end position="1237"/>
    </location>
</feature>
<dbReference type="SMART" id="SM01362">
    <property type="entry name" value="DUF663"/>
    <property type="match status" value="1"/>
</dbReference>
<sequence>MAPPATSAASSSGGIDNQVNRNHKTSKSGRGGREKKKEKRDAKNGNQKERHNPRAYSVANVVRTQRNVQRNLDRAQKKEYIPLVDRRSSRVEEGPPPLVAVVGPPGVGKSTLIRSLVKMYTNYNLSNPIGPITVCTSKTRRITLLECPNTPTAMLDVAKVADLVLLCVDAKFGFEMESFEFLNMMQTHGFPKVMGVFTHLDQFRTMKNLRKTKKLLKHRFWTEIYDGAKMFYFGGIVNGKYLKHEVKQLTLLLGRVKYRPLIWRNTHPYVVVDRHEDITHPSNIEENPKCDRSLAFYGYVRGTNMKDGMKVHLIGVGDYNMTEVGALQDPCPVYDKEREGQTLNKKDAKIYAPLSNVGAVVFDKDAVYIDIGHANYTKRENLDLPSRTAADDDDMDKENNGGEDDDKSSSEEDDDDDDEDDSDNPARLLKSLQDVKEGVDQKMEYSSLRLFKGSRAVRAGAGNDDAEEDAVERVIAKGQRRPVRDVYELADSFRRRYEDEEGGSGEDEEDDDDDDNDDDDDDDDEKSDSGDSASDSEDSDRYSNRSKTKPEGYDEDFQGDSHDSSSDSDSDESSEDEDGSKKNTWKSDIAREAALSYLRRERSFVNLQQLVYGTPGAGTTTVISDEDANDASENDTSDDDDEDFFKLRDTSKRPSASSKRIKKDESSSLKDIQLGENDSSRQLPNGRSDMEFDMDAWLEEGEGCLIESIRDKFVTGNWESNGQRGDDDKEGQEFDEFEDLEVGERYGPNGEVIEDSDTDAPEGMTDAELREFNAKKKMSQKSQFDEDYDESKKGNSAKAGDEQAESEYVEALKREKEARLNRNQLEFGSDGETSRFRYEGFRQGIYCRIRIDGIPSEFVESFDPTMPLVIGGLTPQETERGLIRCRFKKHRWHKKILKCNDPLVFSIGWRRFQSIPVFSTEDQNGRYRYLKYTPEHMHCQATFYGPQVPPNTGVLAIQRLTGNIPGFRISATGVVLELDASSKVVKKLKLVGTPTKIFKNTAFISGMFNSDLEVSRFEGASIRTVSGLRGQVKKSIREGQPGSFRATFEDKILLSDIVFCRTWVPVEIKKYYNPVTSLLCKSGAEGWRAMKSKAQLHVETETPIEVNPDSIYKPIERKQRTFNKLRVPKSVEASLPYSSKHKDETKRKKKSYVSKRAVVMDADEKKKYTFIQAVNTIRNEKRAKRKEKNAERQLEKSKESAKKKAKLDASRKARKRQQHRAEGKIEAARERKRIRCA</sequence>
<dbReference type="PROSITE" id="PS51714">
    <property type="entry name" value="G_BMS1"/>
    <property type="match status" value="1"/>
</dbReference>
<feature type="region of interest" description="Disordered" evidence="11">
    <location>
        <begin position="715"/>
        <end position="808"/>
    </location>
</feature>
<evidence type="ECO:0000256" key="9">
    <source>
        <dbReference type="ARBA" id="ARBA00049117"/>
    </source>
</evidence>
<evidence type="ECO:0000313" key="14">
    <source>
        <dbReference type="Proteomes" id="UP001530377"/>
    </source>
</evidence>
<reference evidence="13 14" key="1">
    <citation type="submission" date="2024-10" db="EMBL/GenBank/DDBJ databases">
        <title>Updated reference genomes for cyclostephanoid diatoms.</title>
        <authorList>
            <person name="Roberts W.R."/>
            <person name="Alverson A.J."/>
        </authorList>
    </citation>
    <scope>NUCLEOTIDE SEQUENCE [LARGE SCALE GENOMIC DNA]</scope>
    <source>
        <strain evidence="13 14">AJA228-03</strain>
    </source>
</reference>
<feature type="compositionally biased region" description="Acidic residues" evidence="11">
    <location>
        <begin position="566"/>
        <end position="578"/>
    </location>
</feature>
<protein>
    <recommendedName>
        <fullName evidence="12">Bms1-type G domain-containing protein</fullName>
    </recommendedName>
</protein>
<dbReference type="PANTHER" id="PTHR12858">
    <property type="entry name" value="RIBOSOME BIOGENESIS PROTEIN"/>
    <property type="match status" value="1"/>
</dbReference>
<evidence type="ECO:0000256" key="8">
    <source>
        <dbReference type="ARBA" id="ARBA00023242"/>
    </source>
</evidence>
<dbReference type="GO" id="GO:0005525">
    <property type="term" value="F:GTP binding"/>
    <property type="evidence" value="ECO:0007669"/>
    <property type="project" value="UniProtKB-KW"/>
</dbReference>
<dbReference type="GO" id="GO:0016787">
    <property type="term" value="F:hydrolase activity"/>
    <property type="evidence" value="ECO:0007669"/>
    <property type="project" value="UniProtKB-KW"/>
</dbReference>
<dbReference type="InterPro" id="IPR007034">
    <property type="entry name" value="BMS1_TSR1_C"/>
</dbReference>
<comment type="catalytic activity">
    <reaction evidence="9">
        <text>GTP + H2O = GDP + phosphate + H(+)</text>
        <dbReference type="Rhea" id="RHEA:19669"/>
        <dbReference type="ChEBI" id="CHEBI:15377"/>
        <dbReference type="ChEBI" id="CHEBI:15378"/>
        <dbReference type="ChEBI" id="CHEBI:37565"/>
        <dbReference type="ChEBI" id="CHEBI:43474"/>
        <dbReference type="ChEBI" id="CHEBI:58189"/>
    </reaction>
    <physiologicalReaction direction="left-to-right" evidence="9">
        <dbReference type="Rhea" id="RHEA:19670"/>
    </physiologicalReaction>
</comment>
<name>A0ABD3RGT4_9STRA</name>
<accession>A0ABD3RGT4</accession>
<dbReference type="InterPro" id="IPR027417">
    <property type="entry name" value="P-loop_NTPase"/>
</dbReference>
<feature type="compositionally biased region" description="Basic and acidic residues" evidence="11">
    <location>
        <begin position="1188"/>
        <end position="1211"/>
    </location>
</feature>
<feature type="compositionally biased region" description="Basic and acidic residues" evidence="11">
    <location>
        <begin position="482"/>
        <end position="498"/>
    </location>
</feature>
<keyword evidence="4" id="KW-0547">Nucleotide-binding</keyword>
<feature type="compositionally biased region" description="Basic and acidic residues" evidence="11">
    <location>
        <begin position="1219"/>
        <end position="1229"/>
    </location>
</feature>
<dbReference type="Proteomes" id="UP001530377">
    <property type="component" value="Unassembled WGS sequence"/>
</dbReference>
<dbReference type="FunFam" id="3.40.50.300:FF:000105">
    <property type="entry name" value="BMS1 ribosome biogenesis factor"/>
    <property type="match status" value="1"/>
</dbReference>
<keyword evidence="8" id="KW-0539">Nucleus</keyword>
<feature type="compositionally biased region" description="Basic and acidic residues" evidence="11">
    <location>
        <begin position="39"/>
        <end position="52"/>
    </location>
</feature>
<feature type="compositionally biased region" description="Polar residues" evidence="11">
    <location>
        <begin position="676"/>
        <end position="685"/>
    </location>
</feature>
<keyword evidence="14" id="KW-1185">Reference proteome</keyword>
<dbReference type="InterPro" id="IPR039761">
    <property type="entry name" value="Bms1/Tsr1"/>
</dbReference>
<feature type="compositionally biased region" description="Basic and acidic residues" evidence="11">
    <location>
        <begin position="433"/>
        <end position="443"/>
    </location>
</feature>
<feature type="compositionally biased region" description="Basic and acidic residues" evidence="11">
    <location>
        <begin position="539"/>
        <end position="552"/>
    </location>
</feature>
<keyword evidence="3" id="KW-0597">Phosphoprotein</keyword>
<comment type="similarity">
    <text evidence="10">Belongs to the TRAFAC class translation factor GTPase superfamily. Bms1-like GTPase family. BMS1 subfamily.</text>
</comment>
<feature type="region of interest" description="Disordered" evidence="11">
    <location>
        <begin position="382"/>
        <end position="589"/>
    </location>
</feature>
<dbReference type="InterPro" id="IPR012948">
    <property type="entry name" value="AARP2CN"/>
</dbReference>
<dbReference type="Gene3D" id="3.40.50.300">
    <property type="entry name" value="P-loop containing nucleotide triphosphate hydrolases"/>
    <property type="match status" value="1"/>
</dbReference>
<evidence type="ECO:0000256" key="1">
    <source>
        <dbReference type="ARBA" id="ARBA00004604"/>
    </source>
</evidence>
<evidence type="ECO:0000256" key="10">
    <source>
        <dbReference type="ARBA" id="ARBA00061391"/>
    </source>
</evidence>
<evidence type="ECO:0000259" key="12">
    <source>
        <dbReference type="PROSITE" id="PS51714"/>
    </source>
</evidence>
<feature type="compositionally biased region" description="Low complexity" evidence="11">
    <location>
        <begin position="1"/>
        <end position="12"/>
    </location>
</feature>
<evidence type="ECO:0000256" key="3">
    <source>
        <dbReference type="ARBA" id="ARBA00022553"/>
    </source>
</evidence>
<dbReference type="Pfam" id="PF04950">
    <property type="entry name" value="RIBIOP_C"/>
    <property type="match status" value="1"/>
</dbReference>
<evidence type="ECO:0000256" key="5">
    <source>
        <dbReference type="ARBA" id="ARBA00022801"/>
    </source>
</evidence>
<dbReference type="InterPro" id="IPR037875">
    <property type="entry name" value="Bms1_N"/>
</dbReference>
<dbReference type="SMART" id="SM00785">
    <property type="entry name" value="AARP2CN"/>
    <property type="match status" value="1"/>
</dbReference>
<dbReference type="GO" id="GO:0042274">
    <property type="term" value="P:ribosomal small subunit biogenesis"/>
    <property type="evidence" value="ECO:0007669"/>
    <property type="project" value="UniProtKB-ARBA"/>
</dbReference>
<evidence type="ECO:0000256" key="4">
    <source>
        <dbReference type="ARBA" id="ARBA00022741"/>
    </source>
</evidence>
<dbReference type="SUPFAM" id="SSF52540">
    <property type="entry name" value="P-loop containing nucleoside triphosphate hydrolases"/>
    <property type="match status" value="1"/>
</dbReference>
<dbReference type="GO" id="GO:0005524">
    <property type="term" value="F:ATP binding"/>
    <property type="evidence" value="ECO:0007669"/>
    <property type="project" value="UniProtKB-KW"/>
</dbReference>
<keyword evidence="2" id="KW-0690">Ribosome biogenesis</keyword>
<dbReference type="InterPro" id="IPR030387">
    <property type="entry name" value="G_Bms1/Tsr1_dom"/>
</dbReference>
<feature type="compositionally biased region" description="Acidic residues" evidence="11">
    <location>
        <begin position="499"/>
        <end position="526"/>
    </location>
</feature>
<comment type="caution">
    <text evidence="13">The sequence shown here is derived from an EMBL/GenBank/DDBJ whole genome shotgun (WGS) entry which is preliminary data.</text>
</comment>
<dbReference type="CDD" id="cd01882">
    <property type="entry name" value="BMS1"/>
    <property type="match status" value="1"/>
</dbReference>
<dbReference type="AlphaFoldDB" id="A0ABD3RGT4"/>
<evidence type="ECO:0000313" key="13">
    <source>
        <dbReference type="EMBL" id="KAL3812164.1"/>
    </source>
</evidence>
<dbReference type="PANTHER" id="PTHR12858:SF2">
    <property type="entry name" value="RIBOSOME BIOGENESIS PROTEIN BMS1 HOMOLOG"/>
    <property type="match status" value="1"/>
</dbReference>
<feature type="compositionally biased region" description="Acidic residues" evidence="11">
    <location>
        <begin position="624"/>
        <end position="643"/>
    </location>
</feature>
<feature type="compositionally biased region" description="Acidic residues" evidence="11">
    <location>
        <begin position="728"/>
        <end position="741"/>
    </location>
</feature>
<keyword evidence="5" id="KW-0378">Hydrolase</keyword>
<dbReference type="GO" id="GO:0032040">
    <property type="term" value="C:small-subunit processome"/>
    <property type="evidence" value="ECO:0007669"/>
    <property type="project" value="UniProtKB-ARBA"/>
</dbReference>
<feature type="region of interest" description="Disordered" evidence="11">
    <location>
        <begin position="604"/>
        <end position="694"/>
    </location>
</feature>
<organism evidence="13 14">
    <name type="scientific">Cyclostephanos tholiformis</name>
    <dbReference type="NCBI Taxonomy" id="382380"/>
    <lineage>
        <taxon>Eukaryota</taxon>
        <taxon>Sar</taxon>
        <taxon>Stramenopiles</taxon>
        <taxon>Ochrophyta</taxon>
        <taxon>Bacillariophyta</taxon>
        <taxon>Coscinodiscophyceae</taxon>
        <taxon>Thalassiosirophycidae</taxon>
        <taxon>Stephanodiscales</taxon>
        <taxon>Stephanodiscaceae</taxon>
        <taxon>Cyclostephanos</taxon>
    </lineage>
</organism>
<keyword evidence="6" id="KW-0067">ATP-binding</keyword>
<proteinExistence type="inferred from homology"/>
<keyword evidence="7" id="KW-0342">GTP-binding</keyword>
<evidence type="ECO:0000256" key="2">
    <source>
        <dbReference type="ARBA" id="ARBA00022517"/>
    </source>
</evidence>
<dbReference type="GO" id="GO:0005654">
    <property type="term" value="C:nucleoplasm"/>
    <property type="evidence" value="ECO:0007669"/>
    <property type="project" value="UniProtKB-ARBA"/>
</dbReference>
<feature type="domain" description="Bms1-type G" evidence="12">
    <location>
        <begin position="95"/>
        <end position="259"/>
    </location>
</feature>
<feature type="region of interest" description="Disordered" evidence="11">
    <location>
        <begin position="1"/>
        <end position="56"/>
    </location>
</feature>